<sequence>MSSNHDTSVDLWTARIPGLGRFAEHHWFVVCRERSADRWEVWQTATECETSWGHLHRNLMRPSSGVGNCPGRMIHRWTADDAVYLATRIESTPTVYPWNDRYRIFPGPNSNTYVQWVLGPLYTLGWRGFGRRYASPSRLAKIWENHAVHRSGVSAFSDG</sequence>
<dbReference type="InterPro" id="IPR022224">
    <property type="entry name" value="DUF3750"/>
</dbReference>
<name>A0A5C6B1T3_9BACT</name>
<protein>
    <recommendedName>
        <fullName evidence="3">DUF3750 domain-containing protein</fullName>
    </recommendedName>
</protein>
<gene>
    <name evidence="1" type="ORF">Poly21_56460</name>
</gene>
<proteinExistence type="predicted"/>
<comment type="caution">
    <text evidence="1">The sequence shown here is derived from an EMBL/GenBank/DDBJ whole genome shotgun (WGS) entry which is preliminary data.</text>
</comment>
<dbReference type="RefSeq" id="WP_146410051.1">
    <property type="nucleotide sequence ID" value="NZ_SJPU01000013.1"/>
</dbReference>
<evidence type="ECO:0008006" key="3">
    <source>
        <dbReference type="Google" id="ProtNLM"/>
    </source>
</evidence>
<reference evidence="1 2" key="1">
    <citation type="journal article" date="2020" name="Antonie Van Leeuwenhoek">
        <title>Rhodopirellula heiligendammensis sp. nov., Rhodopirellula pilleata sp. nov., and Rhodopirellula solitaria sp. nov. isolated from natural or artificial marine surfaces in Northern Germany and California, USA, and emended description of the genus Rhodopirellula.</title>
        <authorList>
            <person name="Kallscheuer N."/>
            <person name="Wiegand S."/>
            <person name="Jogler M."/>
            <person name="Boedeker C."/>
            <person name="Peeters S.H."/>
            <person name="Rast P."/>
            <person name="Heuer A."/>
            <person name="Jetten M.S.M."/>
            <person name="Rohde M."/>
            <person name="Jogler C."/>
        </authorList>
    </citation>
    <scope>NUCLEOTIDE SEQUENCE [LARGE SCALE GENOMIC DNA]</scope>
    <source>
        <strain evidence="1 2">Poly21</strain>
    </source>
</reference>
<dbReference type="Proteomes" id="UP000319908">
    <property type="component" value="Unassembled WGS sequence"/>
</dbReference>
<dbReference type="Pfam" id="PF12570">
    <property type="entry name" value="DUF3750"/>
    <property type="match status" value="1"/>
</dbReference>
<evidence type="ECO:0000313" key="2">
    <source>
        <dbReference type="Proteomes" id="UP000319908"/>
    </source>
</evidence>
<accession>A0A5C6B1T3</accession>
<organism evidence="1 2">
    <name type="scientific">Allorhodopirellula heiligendammensis</name>
    <dbReference type="NCBI Taxonomy" id="2714739"/>
    <lineage>
        <taxon>Bacteria</taxon>
        <taxon>Pseudomonadati</taxon>
        <taxon>Planctomycetota</taxon>
        <taxon>Planctomycetia</taxon>
        <taxon>Pirellulales</taxon>
        <taxon>Pirellulaceae</taxon>
        <taxon>Allorhodopirellula</taxon>
    </lineage>
</organism>
<dbReference type="EMBL" id="SJPU01000013">
    <property type="protein sequence ID" value="TWU05439.1"/>
    <property type="molecule type" value="Genomic_DNA"/>
</dbReference>
<dbReference type="OrthoDB" id="199084at2"/>
<dbReference type="AlphaFoldDB" id="A0A5C6B1T3"/>
<evidence type="ECO:0000313" key="1">
    <source>
        <dbReference type="EMBL" id="TWU05439.1"/>
    </source>
</evidence>
<keyword evidence="2" id="KW-1185">Reference proteome</keyword>